<dbReference type="EMBL" id="JASBNA010000039">
    <property type="protein sequence ID" value="KAK7681838.1"/>
    <property type="molecule type" value="Genomic_DNA"/>
</dbReference>
<sequence>MTGTNRAPRFNLEVLYDLFVEQPIGMQTYITDSHGHPISQTFSNETLQELASDMWWQTTRVIPMIAMIVYDHIITIPEEVKMLWSRRKSFATIVIIVNRYALLAYGAFLIAILLPITENPLLDPVCKTLYFFGNVCTWILLIAGIVFDCLRIYGITQGTGRIIASFTVGLLGIICITPVFMAITSVSTQGQIGTMASFGGGTRSGCQDRFPTDYHSMHGLNRWLYTKSTFSIAFEASVLGIILFRTLGVKRAAAAVGLRTSLIDLLVRDGKLPHACISGNFTI</sequence>
<feature type="domain" description="DUF6533" evidence="2">
    <location>
        <begin position="65"/>
        <end position="103"/>
    </location>
</feature>
<feature type="transmembrane region" description="Helical" evidence="1">
    <location>
        <begin position="223"/>
        <end position="244"/>
    </location>
</feature>
<evidence type="ECO:0000313" key="3">
    <source>
        <dbReference type="EMBL" id="KAK7681838.1"/>
    </source>
</evidence>
<evidence type="ECO:0000313" key="4">
    <source>
        <dbReference type="Proteomes" id="UP001385951"/>
    </source>
</evidence>
<proteinExistence type="predicted"/>
<name>A0AAW0FL14_9APHY</name>
<keyword evidence="4" id="KW-1185">Reference proteome</keyword>
<evidence type="ECO:0000259" key="2">
    <source>
        <dbReference type="Pfam" id="PF20151"/>
    </source>
</evidence>
<dbReference type="AlphaFoldDB" id="A0AAW0FL14"/>
<evidence type="ECO:0000256" key="1">
    <source>
        <dbReference type="SAM" id="Phobius"/>
    </source>
</evidence>
<reference evidence="3 4" key="1">
    <citation type="submission" date="2022-09" db="EMBL/GenBank/DDBJ databases">
        <authorList>
            <person name="Palmer J.M."/>
        </authorList>
    </citation>
    <scope>NUCLEOTIDE SEQUENCE [LARGE SCALE GENOMIC DNA]</scope>
    <source>
        <strain evidence="3 4">DSM 7382</strain>
    </source>
</reference>
<protein>
    <recommendedName>
        <fullName evidence="2">DUF6533 domain-containing protein</fullName>
    </recommendedName>
</protein>
<feature type="transmembrane region" description="Helical" evidence="1">
    <location>
        <begin position="162"/>
        <end position="183"/>
    </location>
</feature>
<gene>
    <name evidence="3" type="ORF">QCA50_015185</name>
</gene>
<dbReference type="InterPro" id="IPR045340">
    <property type="entry name" value="DUF6533"/>
</dbReference>
<keyword evidence="1" id="KW-0472">Membrane</keyword>
<keyword evidence="1" id="KW-0812">Transmembrane</keyword>
<accession>A0AAW0FL14</accession>
<dbReference type="Proteomes" id="UP001385951">
    <property type="component" value="Unassembled WGS sequence"/>
</dbReference>
<feature type="transmembrane region" description="Helical" evidence="1">
    <location>
        <begin position="90"/>
        <end position="116"/>
    </location>
</feature>
<feature type="transmembrane region" description="Helical" evidence="1">
    <location>
        <begin position="128"/>
        <end position="150"/>
    </location>
</feature>
<comment type="caution">
    <text evidence="3">The sequence shown here is derived from an EMBL/GenBank/DDBJ whole genome shotgun (WGS) entry which is preliminary data.</text>
</comment>
<organism evidence="3 4">
    <name type="scientific">Cerrena zonata</name>
    <dbReference type="NCBI Taxonomy" id="2478898"/>
    <lineage>
        <taxon>Eukaryota</taxon>
        <taxon>Fungi</taxon>
        <taxon>Dikarya</taxon>
        <taxon>Basidiomycota</taxon>
        <taxon>Agaricomycotina</taxon>
        <taxon>Agaricomycetes</taxon>
        <taxon>Polyporales</taxon>
        <taxon>Cerrenaceae</taxon>
        <taxon>Cerrena</taxon>
    </lineage>
</organism>
<keyword evidence="1" id="KW-1133">Transmembrane helix</keyword>
<dbReference type="Pfam" id="PF20151">
    <property type="entry name" value="DUF6533"/>
    <property type="match status" value="1"/>
</dbReference>